<comment type="caution">
    <text evidence="2">The sequence shown here is derived from an EMBL/GenBank/DDBJ whole genome shotgun (WGS) entry which is preliminary data.</text>
</comment>
<gene>
    <name evidence="2" type="ORF">ACFP85_11930</name>
</gene>
<dbReference type="RefSeq" id="WP_131259763.1">
    <property type="nucleotide sequence ID" value="NZ_JBHSUS010000001.1"/>
</dbReference>
<keyword evidence="1" id="KW-0732">Signal</keyword>
<dbReference type="PROSITE" id="PS51257">
    <property type="entry name" value="PROKAR_LIPOPROTEIN"/>
    <property type="match status" value="1"/>
</dbReference>
<protein>
    <recommendedName>
        <fullName evidence="4">PEGA domain-containing protein</fullName>
    </recommendedName>
</protein>
<proteinExistence type="predicted"/>
<feature type="chain" id="PRO_5046950747" description="PEGA domain-containing protein" evidence="1">
    <location>
        <begin position="22"/>
        <end position="103"/>
    </location>
</feature>
<dbReference type="Proteomes" id="UP001596364">
    <property type="component" value="Unassembled WGS sequence"/>
</dbReference>
<sequence>MKSLIAFISALFLFGCSSGFQSVTQVDDKAFLQINADVRQYNVILDGQPLATSTAEPFSLNGKSVTQFAVAKGSHTVEIYMGNSLLVKRKFYVTNGNVFEVNL</sequence>
<feature type="signal peptide" evidence="1">
    <location>
        <begin position="1"/>
        <end position="21"/>
    </location>
</feature>
<evidence type="ECO:0000313" key="2">
    <source>
        <dbReference type="EMBL" id="MFC6440853.1"/>
    </source>
</evidence>
<evidence type="ECO:0000256" key="1">
    <source>
        <dbReference type="SAM" id="SignalP"/>
    </source>
</evidence>
<keyword evidence="3" id="KW-1185">Reference proteome</keyword>
<reference evidence="3" key="1">
    <citation type="journal article" date="2019" name="Int. J. Syst. Evol. Microbiol.">
        <title>The Global Catalogue of Microorganisms (GCM) 10K type strain sequencing project: providing services to taxonomists for standard genome sequencing and annotation.</title>
        <authorList>
            <consortium name="The Broad Institute Genomics Platform"/>
            <consortium name="The Broad Institute Genome Sequencing Center for Infectious Disease"/>
            <person name="Wu L."/>
            <person name="Ma J."/>
        </authorList>
    </citation>
    <scope>NUCLEOTIDE SEQUENCE [LARGE SCALE GENOMIC DNA]</scope>
    <source>
        <strain evidence="3">CGMCC 1.16031</strain>
    </source>
</reference>
<dbReference type="EMBL" id="JBHSUS010000001">
    <property type="protein sequence ID" value="MFC6440853.1"/>
    <property type="molecule type" value="Genomic_DNA"/>
</dbReference>
<organism evidence="2 3">
    <name type="scientific">Pseudobowmanella zhangzhouensis</name>
    <dbReference type="NCBI Taxonomy" id="1537679"/>
    <lineage>
        <taxon>Bacteria</taxon>
        <taxon>Pseudomonadati</taxon>
        <taxon>Pseudomonadota</taxon>
        <taxon>Gammaproteobacteria</taxon>
        <taxon>Alteromonadales</taxon>
        <taxon>Alteromonadaceae</taxon>
    </lineage>
</organism>
<evidence type="ECO:0000313" key="3">
    <source>
        <dbReference type="Proteomes" id="UP001596364"/>
    </source>
</evidence>
<accession>A0ABW1XNF9</accession>
<evidence type="ECO:0008006" key="4">
    <source>
        <dbReference type="Google" id="ProtNLM"/>
    </source>
</evidence>
<name>A0ABW1XNF9_9ALTE</name>